<sequence length="187" mass="19369">MRSSPVARRARLLVSLLLCAGALGFLPRCHGAAEGEMPGYVTVSAASFEPASTCSAPDPAAPRRNGTSAVLRLTHRHGPCAPSRTSSLATLSVAETLRADQRRAEYILRDTCYNFAGYGSVTLPNVALTFSSGATLTLGADGILSFGCLAFAPSGSDGGMAILGNVQQRSFEVRIDGESVGFKPGSC</sequence>
<reference evidence="2" key="2">
    <citation type="submission" date="2015-07" db="EMBL/GenBank/DDBJ databases">
        <authorList>
            <person name="Noorani M."/>
        </authorList>
    </citation>
    <scope>NUCLEOTIDE SEQUENCE</scope>
    <source>
        <strain evidence="2">Yugu1</strain>
    </source>
</reference>
<name>A0A368PQR7_SETIT</name>
<gene>
    <name evidence="2" type="ORF">SETIT_1G299100v2</name>
</gene>
<dbReference type="STRING" id="4555.A0A368PQR7"/>
<protein>
    <submittedName>
        <fullName evidence="2">Uncharacterized protein</fullName>
    </submittedName>
</protein>
<dbReference type="GO" id="GO:0006508">
    <property type="term" value="P:proteolysis"/>
    <property type="evidence" value="ECO:0007669"/>
    <property type="project" value="InterPro"/>
</dbReference>
<reference evidence="2" key="1">
    <citation type="journal article" date="2012" name="Nat. Biotechnol.">
        <title>Reference genome sequence of the model plant Setaria.</title>
        <authorList>
            <person name="Bennetzen J.L."/>
            <person name="Schmutz J."/>
            <person name="Wang H."/>
            <person name="Percifield R."/>
            <person name="Hawkins J."/>
            <person name="Pontaroli A.C."/>
            <person name="Estep M."/>
            <person name="Feng L."/>
            <person name="Vaughn J.N."/>
            <person name="Grimwood J."/>
            <person name="Jenkins J."/>
            <person name="Barry K."/>
            <person name="Lindquist E."/>
            <person name="Hellsten U."/>
            <person name="Deshpande S."/>
            <person name="Wang X."/>
            <person name="Wu X."/>
            <person name="Mitros T."/>
            <person name="Triplett J."/>
            <person name="Yang X."/>
            <person name="Ye C.Y."/>
            <person name="Mauro-Herrera M."/>
            <person name="Wang L."/>
            <person name="Li P."/>
            <person name="Sharma M."/>
            <person name="Sharma R."/>
            <person name="Ronald P.C."/>
            <person name="Panaud O."/>
            <person name="Kellogg E.A."/>
            <person name="Brutnell T.P."/>
            <person name="Doust A.N."/>
            <person name="Tuskan G.A."/>
            <person name="Rokhsar D."/>
            <person name="Devos K.M."/>
        </authorList>
    </citation>
    <scope>NUCLEOTIDE SEQUENCE [LARGE SCALE GENOMIC DNA]</scope>
    <source>
        <strain evidence="2">Yugu1</strain>
    </source>
</reference>
<keyword evidence="1" id="KW-0732">Signal</keyword>
<feature type="signal peptide" evidence="1">
    <location>
        <begin position="1"/>
        <end position="24"/>
    </location>
</feature>
<dbReference type="EMBL" id="CM003528">
    <property type="protein sequence ID" value="RCV08095.1"/>
    <property type="molecule type" value="Genomic_DNA"/>
</dbReference>
<dbReference type="Gene3D" id="2.40.70.10">
    <property type="entry name" value="Acid Proteases"/>
    <property type="match status" value="1"/>
</dbReference>
<feature type="chain" id="PRO_5016613728" evidence="1">
    <location>
        <begin position="25"/>
        <end position="187"/>
    </location>
</feature>
<dbReference type="GO" id="GO:0004190">
    <property type="term" value="F:aspartic-type endopeptidase activity"/>
    <property type="evidence" value="ECO:0007669"/>
    <property type="project" value="InterPro"/>
</dbReference>
<dbReference type="PANTHER" id="PTHR13683:SF904">
    <property type="entry name" value="PROTEIN ASPARTIC PROTEASE IN GUARD CELL 1-LIKE"/>
    <property type="match status" value="1"/>
</dbReference>
<dbReference type="InterPro" id="IPR001461">
    <property type="entry name" value="Aspartic_peptidase_A1"/>
</dbReference>
<organism evidence="2">
    <name type="scientific">Setaria italica</name>
    <name type="common">Foxtail millet</name>
    <name type="synonym">Panicum italicum</name>
    <dbReference type="NCBI Taxonomy" id="4555"/>
    <lineage>
        <taxon>Eukaryota</taxon>
        <taxon>Viridiplantae</taxon>
        <taxon>Streptophyta</taxon>
        <taxon>Embryophyta</taxon>
        <taxon>Tracheophyta</taxon>
        <taxon>Spermatophyta</taxon>
        <taxon>Magnoliopsida</taxon>
        <taxon>Liliopsida</taxon>
        <taxon>Poales</taxon>
        <taxon>Poaceae</taxon>
        <taxon>PACMAD clade</taxon>
        <taxon>Panicoideae</taxon>
        <taxon>Panicodae</taxon>
        <taxon>Paniceae</taxon>
        <taxon>Cenchrinae</taxon>
        <taxon>Setaria</taxon>
    </lineage>
</organism>
<evidence type="ECO:0000256" key="1">
    <source>
        <dbReference type="SAM" id="SignalP"/>
    </source>
</evidence>
<dbReference type="OrthoDB" id="10500242at2759"/>
<accession>A0A368PQR7</accession>
<dbReference type="SUPFAM" id="SSF50630">
    <property type="entry name" value="Acid proteases"/>
    <property type="match status" value="1"/>
</dbReference>
<dbReference type="PANTHER" id="PTHR13683">
    <property type="entry name" value="ASPARTYL PROTEASES"/>
    <property type="match status" value="1"/>
</dbReference>
<proteinExistence type="predicted"/>
<evidence type="ECO:0000313" key="2">
    <source>
        <dbReference type="EMBL" id="RCV08095.1"/>
    </source>
</evidence>
<dbReference type="InterPro" id="IPR021109">
    <property type="entry name" value="Peptidase_aspartic_dom_sf"/>
</dbReference>
<dbReference type="AlphaFoldDB" id="A0A368PQR7"/>